<gene>
    <name evidence="2" type="ORF">B9Q11_00565</name>
</gene>
<organism evidence="2 3">
    <name type="scientific">Candidatus Marsarchaeota G2 archaeon ECH_B_SAG-F08</name>
    <dbReference type="NCBI Taxonomy" id="1978165"/>
    <lineage>
        <taxon>Archaea</taxon>
        <taxon>Candidatus Marsarchaeota</taxon>
        <taxon>Candidatus Marsarchaeota group 2</taxon>
    </lineage>
</organism>
<accession>A0A2R6BMC6</accession>
<reference evidence="2 3" key="1">
    <citation type="submission" date="2017-04" db="EMBL/GenBank/DDBJ databases">
        <title>Novel microbial lineages endemic to geothermal iron-oxide mats fill important gaps in the evolutionary history of Archaea.</title>
        <authorList>
            <person name="Jay Z.J."/>
            <person name="Beam J.P."/>
            <person name="Dlakic M."/>
            <person name="Rusch D.B."/>
            <person name="Kozubal M.A."/>
            <person name="Inskeep W.P."/>
        </authorList>
    </citation>
    <scope>NUCLEOTIDE SEQUENCE [LARGE SCALE GENOMIC DNA]</scope>
    <source>
        <strain evidence="2">ECH_B_SAG-F08</strain>
    </source>
</reference>
<proteinExistence type="predicted"/>
<dbReference type="Proteomes" id="UP000240381">
    <property type="component" value="Unassembled WGS sequence"/>
</dbReference>
<sequence length="64" mass="7310">MKKIPFEGLLSNASLLISDSLSVYYSMLSSYSFLAISWCITTFIWVFSSLYALYEAPEELVQLE</sequence>
<feature type="transmembrane region" description="Helical" evidence="1">
    <location>
        <begin position="33"/>
        <end position="54"/>
    </location>
</feature>
<dbReference type="AlphaFoldDB" id="A0A2R6BMC6"/>
<dbReference type="EMBL" id="NEXM01000010">
    <property type="protein sequence ID" value="PSN99813.1"/>
    <property type="molecule type" value="Genomic_DNA"/>
</dbReference>
<protein>
    <submittedName>
        <fullName evidence="2">Uncharacterized protein</fullName>
    </submittedName>
</protein>
<evidence type="ECO:0000313" key="2">
    <source>
        <dbReference type="EMBL" id="PSN99813.1"/>
    </source>
</evidence>
<evidence type="ECO:0000313" key="3">
    <source>
        <dbReference type="Proteomes" id="UP000240381"/>
    </source>
</evidence>
<keyword evidence="1" id="KW-0812">Transmembrane</keyword>
<keyword evidence="1" id="KW-0472">Membrane</keyword>
<evidence type="ECO:0000256" key="1">
    <source>
        <dbReference type="SAM" id="Phobius"/>
    </source>
</evidence>
<keyword evidence="1" id="KW-1133">Transmembrane helix</keyword>
<name>A0A2R6BMC6_9ARCH</name>
<comment type="caution">
    <text evidence="2">The sequence shown here is derived from an EMBL/GenBank/DDBJ whole genome shotgun (WGS) entry which is preliminary data.</text>
</comment>